<keyword evidence="2" id="KW-0805">Transcription regulation</keyword>
<name>A0A069B7V3_BURPE</name>
<dbReference type="PROSITE" id="PS50931">
    <property type="entry name" value="HTH_LYSR"/>
    <property type="match status" value="1"/>
</dbReference>
<dbReference type="CDD" id="cd08432">
    <property type="entry name" value="PBP2_GcdR_TrpI_HvrB_AmpR_like"/>
    <property type="match status" value="1"/>
</dbReference>
<dbReference type="Proteomes" id="UP000231878">
    <property type="component" value="Unassembled WGS sequence"/>
</dbReference>
<evidence type="ECO:0000313" key="9">
    <source>
        <dbReference type="Proteomes" id="UP000231878"/>
    </source>
</evidence>
<dbReference type="AlphaFoldDB" id="A0A069B7V3"/>
<evidence type="ECO:0000256" key="2">
    <source>
        <dbReference type="ARBA" id="ARBA00023015"/>
    </source>
</evidence>
<evidence type="ECO:0000256" key="1">
    <source>
        <dbReference type="ARBA" id="ARBA00009437"/>
    </source>
</evidence>
<dbReference type="SUPFAM" id="SSF53850">
    <property type="entry name" value="Periplasmic binding protein-like II"/>
    <property type="match status" value="1"/>
</dbReference>
<evidence type="ECO:0000313" key="7">
    <source>
        <dbReference type="EMBL" id="PJO66700.1"/>
    </source>
</evidence>
<reference evidence="7 9" key="2">
    <citation type="submission" date="2017-11" db="EMBL/GenBank/DDBJ databases">
        <title>Molecular characterization of Burkholderia pseudomallei and closely related isolates from Vietnam.</title>
        <authorList>
            <person name="Ustinov D.V."/>
            <person name="Antonov A.S."/>
            <person name="Avdusheva E.F."/>
            <person name="Shpak I.M."/>
            <person name="Zakharova I.B."/>
            <person name="Thi L.A."/>
            <person name="Teteryatnikova N."/>
            <person name="Lopasteyskaya Y.A."/>
            <person name="Kuzyutina J.A."/>
            <person name="Ngo T.N."/>
            <person name="Victorov D.V."/>
        </authorList>
    </citation>
    <scope>NUCLEOTIDE SEQUENCE [LARGE SCALE GENOMIC DNA]</scope>
    <source>
        <strain evidence="7 9">V1512</strain>
    </source>
</reference>
<dbReference type="EMBL" id="PHRB01000006">
    <property type="protein sequence ID" value="PJO66700.1"/>
    <property type="molecule type" value="Genomic_DNA"/>
</dbReference>
<dbReference type="GeneID" id="93062728"/>
<dbReference type="InterPro" id="IPR000847">
    <property type="entry name" value="LysR_HTH_N"/>
</dbReference>
<feature type="domain" description="HTH lysR-type" evidence="5">
    <location>
        <begin position="5"/>
        <end position="62"/>
    </location>
</feature>
<dbReference type="PANTHER" id="PTHR30537:SF74">
    <property type="entry name" value="HTH-TYPE TRANSCRIPTIONAL REGULATOR TRPI"/>
    <property type="match status" value="1"/>
</dbReference>
<evidence type="ECO:0000256" key="3">
    <source>
        <dbReference type="ARBA" id="ARBA00023125"/>
    </source>
</evidence>
<keyword evidence="3" id="KW-0238">DNA-binding</keyword>
<proteinExistence type="inferred from homology"/>
<dbReference type="GO" id="GO:0043565">
    <property type="term" value="F:sequence-specific DNA binding"/>
    <property type="evidence" value="ECO:0007669"/>
    <property type="project" value="TreeGrafter"/>
</dbReference>
<gene>
    <name evidence="7" type="ORF">CWD88_08705</name>
    <name evidence="6" type="ORF">Y036_4451</name>
</gene>
<evidence type="ECO:0000313" key="6">
    <source>
        <dbReference type="EMBL" id="KGX11754.1"/>
    </source>
</evidence>
<dbReference type="SUPFAM" id="SSF46785">
    <property type="entry name" value="Winged helix' DNA-binding domain"/>
    <property type="match status" value="1"/>
</dbReference>
<sequence>MSALPPLAAIRTFLVACRAGSFTAAADELCVTHSAVSRQIQTLESWLGTSLFEKDGQRMVPSVHARAFAQELGGALDALTDVVQRYGKGSARQALRVSVPTTFGMRWLIPRLAAFRDAHPDATIQVLTVTTQQQPSGGNCDVAIRRDDQVFNPESAIRFLSDHHTVVASPSLLSRTPLERPEDLVRHTILETETRPRHWDDWFAEAKLSASRFTRRQRFDHFHVTFQGIVDDLGVGIGPVVTLSRDLANGKIVAPFSDIRIAPHNYYAVTPIGIQKTALHREFEDWLVATAAAAETRAA</sequence>
<dbReference type="Gene3D" id="1.10.10.10">
    <property type="entry name" value="Winged helix-like DNA-binding domain superfamily/Winged helix DNA-binding domain"/>
    <property type="match status" value="1"/>
</dbReference>
<dbReference type="InterPro" id="IPR005119">
    <property type="entry name" value="LysR_subst-bd"/>
</dbReference>
<evidence type="ECO:0000256" key="4">
    <source>
        <dbReference type="ARBA" id="ARBA00023163"/>
    </source>
</evidence>
<dbReference type="RefSeq" id="WP_004523196.1">
    <property type="nucleotide sequence ID" value="NZ_AP028072.1"/>
</dbReference>
<dbReference type="InterPro" id="IPR058163">
    <property type="entry name" value="LysR-type_TF_proteobact-type"/>
</dbReference>
<dbReference type="PRINTS" id="PR00039">
    <property type="entry name" value="HTHLYSR"/>
</dbReference>
<organism evidence="6 8">
    <name type="scientific">Burkholderia pseudomallei</name>
    <name type="common">Pseudomonas pseudomallei</name>
    <dbReference type="NCBI Taxonomy" id="28450"/>
    <lineage>
        <taxon>Bacteria</taxon>
        <taxon>Pseudomonadati</taxon>
        <taxon>Pseudomonadota</taxon>
        <taxon>Betaproteobacteria</taxon>
        <taxon>Burkholderiales</taxon>
        <taxon>Burkholderiaceae</taxon>
        <taxon>Burkholderia</taxon>
        <taxon>pseudomallei group</taxon>
    </lineage>
</organism>
<dbReference type="OrthoDB" id="5526340at2"/>
<dbReference type="Proteomes" id="UP000030475">
    <property type="component" value="Unassembled WGS sequence"/>
</dbReference>
<comment type="similarity">
    <text evidence="1">Belongs to the LysR transcriptional regulatory family.</text>
</comment>
<dbReference type="Pfam" id="PF03466">
    <property type="entry name" value="LysR_substrate"/>
    <property type="match status" value="1"/>
</dbReference>
<keyword evidence="4" id="KW-0804">Transcription</keyword>
<dbReference type="EMBL" id="JQIM01000009">
    <property type="protein sequence ID" value="KGX11754.1"/>
    <property type="molecule type" value="Genomic_DNA"/>
</dbReference>
<comment type="caution">
    <text evidence="6">The sequence shown here is derived from an EMBL/GenBank/DDBJ whole genome shotgun (WGS) entry which is preliminary data.</text>
</comment>
<dbReference type="Pfam" id="PF00126">
    <property type="entry name" value="HTH_1"/>
    <property type="match status" value="1"/>
</dbReference>
<evidence type="ECO:0000313" key="8">
    <source>
        <dbReference type="Proteomes" id="UP000030475"/>
    </source>
</evidence>
<evidence type="ECO:0000259" key="5">
    <source>
        <dbReference type="PROSITE" id="PS50931"/>
    </source>
</evidence>
<reference evidence="6 8" key="1">
    <citation type="submission" date="2014-08" db="EMBL/GenBank/DDBJ databases">
        <authorList>
            <person name="Bunnell A."/>
            <person name="Chain P.S."/>
            <person name="Chertkov O."/>
            <person name="Currie B.J."/>
            <person name="Daligault H.E."/>
            <person name="Davenport K.W."/>
            <person name="Davis C."/>
            <person name="Gleasner C.D."/>
            <person name="Johnson S.L."/>
            <person name="Kaestli M."/>
            <person name="Koren S."/>
            <person name="Kunde Y.A."/>
            <person name="Mayo M."/>
            <person name="McMurry K.K."/>
            <person name="Price E.P."/>
            <person name="Reitenga K.G."/>
            <person name="Robison R."/>
            <person name="Rosovitz M.J."/>
            <person name="Sarovich D.S."/>
            <person name="Teshima H."/>
        </authorList>
    </citation>
    <scope>NUCLEOTIDE SEQUENCE [LARGE SCALE GENOMIC DNA]</scope>
    <source>
        <strain evidence="6 8">MSHR44</strain>
    </source>
</reference>
<dbReference type="GO" id="GO:0006351">
    <property type="term" value="P:DNA-templated transcription"/>
    <property type="evidence" value="ECO:0007669"/>
    <property type="project" value="TreeGrafter"/>
</dbReference>
<dbReference type="KEGG" id="but:X994_4013"/>
<protein>
    <submittedName>
        <fullName evidence="6">Bacterial regulatory helix-turn-helix, lysR family protein</fullName>
    </submittedName>
    <submittedName>
        <fullName evidence="7">LysR family transcriptional regulator</fullName>
    </submittedName>
</protein>
<dbReference type="Gene3D" id="3.40.190.10">
    <property type="entry name" value="Periplasmic binding protein-like II"/>
    <property type="match status" value="2"/>
</dbReference>
<dbReference type="PANTHER" id="PTHR30537">
    <property type="entry name" value="HTH-TYPE TRANSCRIPTIONAL REGULATOR"/>
    <property type="match status" value="1"/>
</dbReference>
<dbReference type="GO" id="GO:0003700">
    <property type="term" value="F:DNA-binding transcription factor activity"/>
    <property type="evidence" value="ECO:0007669"/>
    <property type="project" value="InterPro"/>
</dbReference>
<accession>A0A069B7V3</accession>
<dbReference type="InterPro" id="IPR036390">
    <property type="entry name" value="WH_DNA-bd_sf"/>
</dbReference>
<dbReference type="InterPro" id="IPR036388">
    <property type="entry name" value="WH-like_DNA-bd_sf"/>
</dbReference>
<dbReference type="OMA" id="TVHAQAF"/>